<reference evidence="2 3" key="1">
    <citation type="submission" date="2016-10" db="EMBL/GenBank/DDBJ databases">
        <authorList>
            <person name="de Groot N.N."/>
        </authorList>
    </citation>
    <scope>NUCLEOTIDE SEQUENCE [LARGE SCALE GENOMIC DNA]</scope>
    <source>
        <strain evidence="2 3">CGMCC 1.8894</strain>
    </source>
</reference>
<keyword evidence="3" id="KW-1185">Reference proteome</keyword>
<sequence length="50" mass="5364">MTAMPRITAPQFTPRGIKGFSPPRIAGLPHGTAIWQGVMRSGDRAGVFRA</sequence>
<accession>A0A1H3A195</accession>
<organism evidence="2 3">
    <name type="scientific">Roseicitreum antarcticum</name>
    <dbReference type="NCBI Taxonomy" id="564137"/>
    <lineage>
        <taxon>Bacteria</taxon>
        <taxon>Pseudomonadati</taxon>
        <taxon>Pseudomonadota</taxon>
        <taxon>Alphaproteobacteria</taxon>
        <taxon>Rhodobacterales</taxon>
        <taxon>Paracoccaceae</taxon>
        <taxon>Roseicitreum</taxon>
    </lineage>
</organism>
<gene>
    <name evidence="2" type="ORF">SAMN04488238_106158</name>
</gene>
<dbReference type="EMBL" id="FNOM01000006">
    <property type="protein sequence ID" value="SDX23191.1"/>
    <property type="molecule type" value="Genomic_DNA"/>
</dbReference>
<proteinExistence type="predicted"/>
<evidence type="ECO:0000313" key="2">
    <source>
        <dbReference type="EMBL" id="SDX23191.1"/>
    </source>
</evidence>
<dbReference type="Proteomes" id="UP000198539">
    <property type="component" value="Unassembled WGS sequence"/>
</dbReference>
<name>A0A1H3A195_9RHOB</name>
<feature type="region of interest" description="Disordered" evidence="1">
    <location>
        <begin position="1"/>
        <end position="21"/>
    </location>
</feature>
<evidence type="ECO:0000313" key="3">
    <source>
        <dbReference type="Proteomes" id="UP000198539"/>
    </source>
</evidence>
<dbReference type="AlphaFoldDB" id="A0A1H3A195"/>
<protein>
    <submittedName>
        <fullName evidence="2">Uncharacterized protein</fullName>
    </submittedName>
</protein>
<dbReference type="STRING" id="564137.SAMN04488238_106158"/>
<evidence type="ECO:0000256" key="1">
    <source>
        <dbReference type="SAM" id="MobiDB-lite"/>
    </source>
</evidence>